<evidence type="ECO:0000256" key="3">
    <source>
        <dbReference type="ARBA" id="ARBA00022670"/>
    </source>
</evidence>
<accession>A0A5R9G7X9</accession>
<dbReference type="InterPro" id="IPR051464">
    <property type="entry name" value="Peptidase_M42_aminopept"/>
</dbReference>
<evidence type="ECO:0000256" key="2">
    <source>
        <dbReference type="ARBA" id="ARBA00022438"/>
    </source>
</evidence>
<keyword evidence="2" id="KW-0031">Aminopeptidase</keyword>
<dbReference type="EMBL" id="VCIW01000016">
    <property type="protein sequence ID" value="TLS50180.1"/>
    <property type="molecule type" value="Genomic_DNA"/>
</dbReference>
<dbReference type="InterPro" id="IPR008007">
    <property type="entry name" value="Peptidase_M42"/>
</dbReference>
<reference evidence="9 10" key="1">
    <citation type="submission" date="2019-05" db="EMBL/GenBank/DDBJ databases">
        <authorList>
            <person name="Narsing Rao M.P."/>
            <person name="Li W.J."/>
        </authorList>
    </citation>
    <scope>NUCLEOTIDE SEQUENCE [LARGE SCALE GENOMIC DNA]</scope>
    <source>
        <strain evidence="9 10">SYSU_K30003</strain>
    </source>
</reference>
<dbReference type="InterPro" id="IPR023367">
    <property type="entry name" value="Peptidase_M42_dom2"/>
</dbReference>
<dbReference type="Pfam" id="PF05343">
    <property type="entry name" value="Peptidase_M42"/>
    <property type="match status" value="1"/>
</dbReference>
<evidence type="ECO:0000256" key="5">
    <source>
        <dbReference type="ARBA" id="ARBA00022801"/>
    </source>
</evidence>
<sequence length="352" mass="38474">MNETTPITPPDYNREYTLGWLKRLLTTPSPTGFTHDILRLLEEETAKLGFRMERIAKGGGFVRVEGTSGGPALAVTGHVDTLGAMVRSANADGTLRLTLLGGYMLHSIENEYCLVHTRDGKTYSGTILPMKASVHVYEDARDQKRNEENYVVRLDETVSSKEDVKALGIETGDYISFDPRAVFLDNGYIKSRHLDDKAGVAAMFALLEAMSRTGARPRRELIFFFSNYEEIGHGSSYVPGGAEEMLAIDMGAIGDDLACTERDVSICAKDSTGPYDYEMTNRLVAHAKRLGLGYAVDIYPRYGSDASAALRAGQNIRAALIGPGVAASHGMERTHEDAIRSTYALLAAYALE</sequence>
<feature type="binding site" evidence="8">
    <location>
        <position position="78"/>
    </location>
    <ligand>
        <name>Zn(2+)</name>
        <dbReference type="ChEBI" id="CHEBI:29105"/>
        <label>1</label>
    </ligand>
</feature>
<dbReference type="GO" id="GO:0006508">
    <property type="term" value="P:proteolysis"/>
    <property type="evidence" value="ECO:0007669"/>
    <property type="project" value="UniProtKB-KW"/>
</dbReference>
<feature type="binding site" evidence="8">
    <location>
        <position position="249"/>
    </location>
    <ligand>
        <name>Zn(2+)</name>
        <dbReference type="ChEBI" id="CHEBI:29105"/>
        <label>1</label>
    </ligand>
</feature>
<proteinExistence type="inferred from homology"/>
<evidence type="ECO:0000256" key="6">
    <source>
        <dbReference type="PIRNR" id="PIRNR001123"/>
    </source>
</evidence>
<feature type="binding site" evidence="8">
    <location>
        <position position="195"/>
    </location>
    <ligand>
        <name>Zn(2+)</name>
        <dbReference type="ChEBI" id="CHEBI:29105"/>
        <label>2</label>
    </ligand>
</feature>
<gene>
    <name evidence="9" type="ORF">FE782_21140</name>
</gene>
<organism evidence="9 10">
    <name type="scientific">Paenibacillus antri</name>
    <dbReference type="NCBI Taxonomy" id="2582848"/>
    <lineage>
        <taxon>Bacteria</taxon>
        <taxon>Bacillati</taxon>
        <taxon>Bacillota</taxon>
        <taxon>Bacilli</taxon>
        <taxon>Bacillales</taxon>
        <taxon>Paenibacillaceae</taxon>
        <taxon>Paenibacillus</taxon>
    </lineage>
</organism>
<comment type="caution">
    <text evidence="9">The sequence shown here is derived from an EMBL/GenBank/DDBJ whole genome shotgun (WGS) entry which is preliminary data.</text>
</comment>
<dbReference type="OrthoDB" id="361940at2"/>
<dbReference type="GO" id="GO:0046872">
    <property type="term" value="F:metal ion binding"/>
    <property type="evidence" value="ECO:0007669"/>
    <property type="project" value="UniProtKB-UniRule"/>
</dbReference>
<dbReference type="Gene3D" id="3.40.630.10">
    <property type="entry name" value="Zn peptidases"/>
    <property type="match status" value="1"/>
</dbReference>
<comment type="cofactor">
    <cofactor evidence="8">
        <name>a divalent metal cation</name>
        <dbReference type="ChEBI" id="CHEBI:60240"/>
    </cofactor>
    <text evidence="8">Binds 2 divalent metal cations per subunit.</text>
</comment>
<keyword evidence="3" id="KW-0645">Protease</keyword>
<protein>
    <submittedName>
        <fullName evidence="9">M42 family metallopeptidase</fullName>
    </submittedName>
</protein>
<evidence type="ECO:0000256" key="8">
    <source>
        <dbReference type="PIRSR" id="PIRSR001123-2"/>
    </source>
</evidence>
<dbReference type="AlphaFoldDB" id="A0A5R9G7X9"/>
<evidence type="ECO:0000256" key="4">
    <source>
        <dbReference type="ARBA" id="ARBA00022723"/>
    </source>
</evidence>
<dbReference type="PIRSF" id="PIRSF001123">
    <property type="entry name" value="PepA_GA"/>
    <property type="match status" value="1"/>
</dbReference>
<evidence type="ECO:0000313" key="10">
    <source>
        <dbReference type="Proteomes" id="UP000309676"/>
    </source>
</evidence>
<evidence type="ECO:0000256" key="1">
    <source>
        <dbReference type="ARBA" id="ARBA00006272"/>
    </source>
</evidence>
<dbReference type="PANTHER" id="PTHR32481:SF7">
    <property type="entry name" value="AMINOPEPTIDASE YHFE-RELATED"/>
    <property type="match status" value="1"/>
</dbReference>
<evidence type="ECO:0000313" key="9">
    <source>
        <dbReference type="EMBL" id="TLS50180.1"/>
    </source>
</evidence>
<name>A0A5R9G7X9_9BACL</name>
<feature type="active site" description="Proton acceptor" evidence="7">
    <location>
        <position position="229"/>
    </location>
</feature>
<dbReference type="Gene3D" id="2.40.30.40">
    <property type="entry name" value="Peptidase M42, domain 2"/>
    <property type="match status" value="1"/>
</dbReference>
<dbReference type="PANTHER" id="PTHR32481">
    <property type="entry name" value="AMINOPEPTIDASE"/>
    <property type="match status" value="1"/>
</dbReference>
<feature type="binding site" evidence="8">
    <location>
        <position position="230"/>
    </location>
    <ligand>
        <name>Zn(2+)</name>
        <dbReference type="ChEBI" id="CHEBI:29105"/>
        <label>2</label>
    </ligand>
</feature>
<comment type="similarity">
    <text evidence="1 6">Belongs to the peptidase M42 family.</text>
</comment>
<dbReference type="GO" id="GO:0004177">
    <property type="term" value="F:aminopeptidase activity"/>
    <property type="evidence" value="ECO:0007669"/>
    <property type="project" value="UniProtKB-UniRule"/>
</dbReference>
<keyword evidence="4 8" id="KW-0479">Metal-binding</keyword>
<dbReference type="SUPFAM" id="SSF53187">
    <property type="entry name" value="Zn-dependent exopeptidases"/>
    <property type="match status" value="1"/>
</dbReference>
<evidence type="ECO:0000256" key="7">
    <source>
        <dbReference type="PIRSR" id="PIRSR001123-1"/>
    </source>
</evidence>
<keyword evidence="10" id="KW-1185">Reference proteome</keyword>
<keyword evidence="5" id="KW-0378">Hydrolase</keyword>
<feature type="binding site" evidence="8">
    <location>
        <position position="195"/>
    </location>
    <ligand>
        <name>Zn(2+)</name>
        <dbReference type="ChEBI" id="CHEBI:29105"/>
        <label>1</label>
    </ligand>
</feature>
<dbReference type="Proteomes" id="UP000309676">
    <property type="component" value="Unassembled WGS sequence"/>
</dbReference>
<dbReference type="SUPFAM" id="SSF101821">
    <property type="entry name" value="Aminopeptidase/glucanase lid domain"/>
    <property type="match status" value="1"/>
</dbReference>
<dbReference type="RefSeq" id="WP_138196334.1">
    <property type="nucleotide sequence ID" value="NZ_VCIW01000016.1"/>
</dbReference>
<dbReference type="CDD" id="cd05657">
    <property type="entry name" value="M42_glucanase_like"/>
    <property type="match status" value="1"/>
</dbReference>